<dbReference type="NCBIfam" id="TIGR01068">
    <property type="entry name" value="thioredoxin"/>
    <property type="match status" value="1"/>
</dbReference>
<dbReference type="PIRSF" id="PIRSF000077">
    <property type="entry name" value="Thioredoxin"/>
    <property type="match status" value="1"/>
</dbReference>
<feature type="active site" description="Nucleophile" evidence="8">
    <location>
        <position position="34"/>
    </location>
</feature>
<dbReference type="PRINTS" id="PR00421">
    <property type="entry name" value="THIOREDOXIN"/>
</dbReference>
<comment type="caution">
    <text evidence="11">The sequence shown here is derived from an EMBL/GenBank/DDBJ whole genome shotgun (WGS) entry which is preliminary data.</text>
</comment>
<feature type="active site" description="Nucleophile" evidence="8">
    <location>
        <position position="31"/>
    </location>
</feature>
<keyword evidence="5 9" id="KW-0676">Redox-active center</keyword>
<dbReference type="AlphaFoldDB" id="A0A542ZDP2"/>
<gene>
    <name evidence="11" type="ORF">FB460_2315</name>
</gene>
<keyword evidence="3" id="KW-0249">Electron transport</keyword>
<dbReference type="PROSITE" id="PS51352">
    <property type="entry name" value="THIOREDOXIN_2"/>
    <property type="match status" value="1"/>
</dbReference>
<dbReference type="FunFam" id="3.40.30.10:FF:000001">
    <property type="entry name" value="Thioredoxin"/>
    <property type="match status" value="1"/>
</dbReference>
<evidence type="ECO:0000256" key="9">
    <source>
        <dbReference type="PIRSR" id="PIRSR000077-4"/>
    </source>
</evidence>
<proteinExistence type="inferred from homology"/>
<dbReference type="PANTHER" id="PTHR45663">
    <property type="entry name" value="GEO12009P1"/>
    <property type="match status" value="1"/>
</dbReference>
<dbReference type="GO" id="GO:0045454">
    <property type="term" value="P:cell redox homeostasis"/>
    <property type="evidence" value="ECO:0007669"/>
    <property type="project" value="TreeGrafter"/>
</dbReference>
<keyword evidence="12" id="KW-1185">Reference proteome</keyword>
<dbReference type="PROSITE" id="PS00194">
    <property type="entry name" value="THIOREDOXIN_1"/>
    <property type="match status" value="1"/>
</dbReference>
<name>A0A542ZDP2_9ACTN</name>
<dbReference type="Proteomes" id="UP000316196">
    <property type="component" value="Unassembled WGS sequence"/>
</dbReference>
<keyword evidence="4 9" id="KW-1015">Disulfide bond</keyword>
<feature type="site" description="Contributes to redox potential value" evidence="8">
    <location>
        <position position="32"/>
    </location>
</feature>
<keyword evidence="2" id="KW-0813">Transport</keyword>
<feature type="disulfide bond" description="Redox-active" evidence="9">
    <location>
        <begin position="31"/>
        <end position="34"/>
    </location>
</feature>
<dbReference type="InterPro" id="IPR013766">
    <property type="entry name" value="Thioredoxin_domain"/>
</dbReference>
<dbReference type="SUPFAM" id="SSF52833">
    <property type="entry name" value="Thioredoxin-like"/>
    <property type="match status" value="1"/>
</dbReference>
<accession>A0A542ZDP2</accession>
<feature type="site" description="Contributes to redox potential value" evidence="8">
    <location>
        <position position="33"/>
    </location>
</feature>
<sequence>MTVLDVTDATFADEVLKSDIPVLVDYWADWCAPCRQIAPIIDELARTYEGRVKFVKVDTNANPVTPADQLVRGLPTLQLFVNGEVVESLQGAKPKTVIVKALQEHI</sequence>
<feature type="domain" description="Thioredoxin" evidence="10">
    <location>
        <begin position="1"/>
        <end position="106"/>
    </location>
</feature>
<evidence type="ECO:0000256" key="5">
    <source>
        <dbReference type="ARBA" id="ARBA00023284"/>
    </source>
</evidence>
<evidence type="ECO:0000256" key="6">
    <source>
        <dbReference type="NCBIfam" id="TIGR01068"/>
    </source>
</evidence>
<dbReference type="GO" id="GO:0005829">
    <property type="term" value="C:cytosol"/>
    <property type="evidence" value="ECO:0007669"/>
    <property type="project" value="TreeGrafter"/>
</dbReference>
<dbReference type="PANTHER" id="PTHR45663:SF11">
    <property type="entry name" value="GEO12009P1"/>
    <property type="match status" value="1"/>
</dbReference>
<feature type="site" description="Deprotonates C-terminal active site Cys" evidence="8">
    <location>
        <position position="25"/>
    </location>
</feature>
<evidence type="ECO:0000256" key="7">
    <source>
        <dbReference type="PIRNR" id="PIRNR000077"/>
    </source>
</evidence>
<evidence type="ECO:0000256" key="8">
    <source>
        <dbReference type="PIRSR" id="PIRSR000077-1"/>
    </source>
</evidence>
<dbReference type="CDD" id="cd02947">
    <property type="entry name" value="TRX_family"/>
    <property type="match status" value="1"/>
</dbReference>
<evidence type="ECO:0000259" key="10">
    <source>
        <dbReference type="PROSITE" id="PS51352"/>
    </source>
</evidence>
<dbReference type="InterPro" id="IPR036249">
    <property type="entry name" value="Thioredoxin-like_sf"/>
</dbReference>
<comment type="similarity">
    <text evidence="1 7">Belongs to the thioredoxin family.</text>
</comment>
<evidence type="ECO:0000313" key="12">
    <source>
        <dbReference type="Proteomes" id="UP000316196"/>
    </source>
</evidence>
<evidence type="ECO:0000313" key="11">
    <source>
        <dbReference type="EMBL" id="TQL58452.1"/>
    </source>
</evidence>
<evidence type="ECO:0000256" key="2">
    <source>
        <dbReference type="ARBA" id="ARBA00022448"/>
    </source>
</evidence>
<reference evidence="11 12" key="1">
    <citation type="submission" date="2019-06" db="EMBL/GenBank/DDBJ databases">
        <title>Sequencing the genomes of 1000 actinobacteria strains.</title>
        <authorList>
            <person name="Klenk H.-P."/>
        </authorList>
    </citation>
    <scope>NUCLEOTIDE SEQUENCE [LARGE SCALE GENOMIC DNA]</scope>
    <source>
        <strain evidence="11 12">DSM 8251</strain>
    </source>
</reference>
<dbReference type="Pfam" id="PF00085">
    <property type="entry name" value="Thioredoxin"/>
    <property type="match status" value="1"/>
</dbReference>
<dbReference type="RefSeq" id="WP_142094235.1">
    <property type="nucleotide sequence ID" value="NZ_BAAAMD010000002.1"/>
</dbReference>
<evidence type="ECO:0000256" key="3">
    <source>
        <dbReference type="ARBA" id="ARBA00022982"/>
    </source>
</evidence>
<dbReference type="OrthoDB" id="9790390at2"/>
<protein>
    <recommendedName>
        <fullName evidence="6 7">Thioredoxin</fullName>
    </recommendedName>
</protein>
<evidence type="ECO:0000256" key="1">
    <source>
        <dbReference type="ARBA" id="ARBA00008987"/>
    </source>
</evidence>
<dbReference type="EMBL" id="VFOR01000002">
    <property type="protein sequence ID" value="TQL58452.1"/>
    <property type="molecule type" value="Genomic_DNA"/>
</dbReference>
<evidence type="ECO:0000256" key="4">
    <source>
        <dbReference type="ARBA" id="ARBA00023157"/>
    </source>
</evidence>
<organism evidence="11 12">
    <name type="scientific">Propioniferax innocua</name>
    <dbReference type="NCBI Taxonomy" id="1753"/>
    <lineage>
        <taxon>Bacteria</taxon>
        <taxon>Bacillati</taxon>
        <taxon>Actinomycetota</taxon>
        <taxon>Actinomycetes</taxon>
        <taxon>Propionibacteriales</taxon>
        <taxon>Propionibacteriaceae</taxon>
        <taxon>Propioniferax</taxon>
    </lineage>
</organism>
<dbReference type="Gene3D" id="3.40.30.10">
    <property type="entry name" value="Glutaredoxin"/>
    <property type="match status" value="1"/>
</dbReference>
<dbReference type="GO" id="GO:0015035">
    <property type="term" value="F:protein-disulfide reductase activity"/>
    <property type="evidence" value="ECO:0007669"/>
    <property type="project" value="UniProtKB-UniRule"/>
</dbReference>
<dbReference type="InterPro" id="IPR017937">
    <property type="entry name" value="Thioredoxin_CS"/>
</dbReference>
<dbReference type="InterPro" id="IPR005746">
    <property type="entry name" value="Thioredoxin"/>
</dbReference>